<dbReference type="InterPro" id="IPR040198">
    <property type="entry name" value="Fido_containing"/>
</dbReference>
<keyword evidence="3" id="KW-1185">Reference proteome</keyword>
<sequence>MEQMATSAWPAIDYEEREWTAPADDARLDVWQRHRLSRPYRAARLSPIADSPVDISRDLLTLVDDVASDVARFDTEIAELPVTMPAVLLRTESASSSQIEHLTANARNLAMASLGVGAKQNAELVAANVRAMSEALLLGDEVTVAQILAVHRTLLGESEPDVAGRLRQEQVWIGSSPISPHDADFVPPHHDHIEAALDDLVRFAARRRDLAPLVHAALVHAQFETIHPFTDGNGRTGRVVLHTVLRGRGLTRHATVPVSAGLLRDPDRYFDALTAYRTGDLDPIVRQVADAALAATANGRKLSQDILDIREAWRSQLAVRSDSAAWRLVDELFAQPVVNADYVASTLDVSDRSARNAIDALEKVEILVPARSAKRHQVWQAVSVLTAMDAFAARAGRRG</sequence>
<dbReference type="Gene3D" id="1.10.3290.10">
    <property type="entry name" value="Fido-like domain"/>
    <property type="match status" value="1"/>
</dbReference>
<dbReference type="EMBL" id="JADAQT010000110">
    <property type="protein sequence ID" value="MBE1878684.1"/>
    <property type="molecule type" value="Genomic_DNA"/>
</dbReference>
<dbReference type="Pfam" id="PF02661">
    <property type="entry name" value="Fic"/>
    <property type="match status" value="1"/>
</dbReference>
<gene>
    <name evidence="2" type="ORF">IHE71_23600</name>
</gene>
<evidence type="ECO:0000313" key="2">
    <source>
        <dbReference type="EMBL" id="MBE1878684.1"/>
    </source>
</evidence>
<dbReference type="SUPFAM" id="SSF140931">
    <property type="entry name" value="Fic-like"/>
    <property type="match status" value="1"/>
</dbReference>
<proteinExistence type="predicted"/>
<evidence type="ECO:0000313" key="3">
    <source>
        <dbReference type="Proteomes" id="UP000625527"/>
    </source>
</evidence>
<comment type="caution">
    <text evidence="2">The sequence shown here is derived from an EMBL/GenBank/DDBJ whole genome shotgun (WGS) entry which is preliminary data.</text>
</comment>
<feature type="domain" description="Fido" evidence="1">
    <location>
        <begin position="142"/>
        <end position="290"/>
    </location>
</feature>
<evidence type="ECO:0000259" key="1">
    <source>
        <dbReference type="PROSITE" id="PS51459"/>
    </source>
</evidence>
<dbReference type="PANTHER" id="PTHR13504:SF38">
    <property type="entry name" value="FIDO DOMAIN-CONTAINING PROTEIN"/>
    <property type="match status" value="1"/>
</dbReference>
<protein>
    <submittedName>
        <fullName evidence="2">Fic family protein</fullName>
    </submittedName>
</protein>
<accession>A0ABR9N4U3</accession>
<dbReference type="InterPro" id="IPR003812">
    <property type="entry name" value="Fido"/>
</dbReference>
<dbReference type="PROSITE" id="PS51459">
    <property type="entry name" value="FIDO"/>
    <property type="match status" value="1"/>
</dbReference>
<name>A0ABR9N4U3_9MICO</name>
<dbReference type="InterPro" id="IPR036597">
    <property type="entry name" value="Fido-like_dom_sf"/>
</dbReference>
<organism evidence="2 3">
    <name type="scientific">Myceligenerans pegani</name>
    <dbReference type="NCBI Taxonomy" id="2776917"/>
    <lineage>
        <taxon>Bacteria</taxon>
        <taxon>Bacillati</taxon>
        <taxon>Actinomycetota</taxon>
        <taxon>Actinomycetes</taxon>
        <taxon>Micrococcales</taxon>
        <taxon>Promicromonosporaceae</taxon>
        <taxon>Myceligenerans</taxon>
    </lineage>
</organism>
<reference evidence="2 3" key="1">
    <citation type="submission" date="2020-10" db="EMBL/GenBank/DDBJ databases">
        <title>Myceligenerans pegani sp. nov., an endophytic actinomycete isolated from Peganum harmala L. in Xinjiang, China.</title>
        <authorList>
            <person name="Xin L."/>
        </authorList>
    </citation>
    <scope>NUCLEOTIDE SEQUENCE [LARGE SCALE GENOMIC DNA]</scope>
    <source>
        <strain evidence="2 3">TRM65318</strain>
    </source>
</reference>
<dbReference type="Proteomes" id="UP000625527">
    <property type="component" value="Unassembled WGS sequence"/>
</dbReference>
<dbReference type="PANTHER" id="PTHR13504">
    <property type="entry name" value="FIDO DOMAIN-CONTAINING PROTEIN DDB_G0283145"/>
    <property type="match status" value="1"/>
</dbReference>